<dbReference type="InterPro" id="IPR001251">
    <property type="entry name" value="CRAL-TRIO_dom"/>
</dbReference>
<dbReference type="AlphaFoldDB" id="A0AAN7VMF9"/>
<comment type="caution">
    <text evidence="2">The sequence shown here is derived from an EMBL/GenBank/DDBJ whole genome shotgun (WGS) entry which is preliminary data.</text>
</comment>
<dbReference type="GO" id="GO:0016020">
    <property type="term" value="C:membrane"/>
    <property type="evidence" value="ECO:0007669"/>
    <property type="project" value="TreeGrafter"/>
</dbReference>
<dbReference type="Gene3D" id="3.40.525.10">
    <property type="entry name" value="CRAL-TRIO lipid binding domain"/>
    <property type="match status" value="1"/>
</dbReference>
<dbReference type="PANTHER" id="PTHR10174:SF216">
    <property type="entry name" value="CRAL-TRIO DOMAIN-CONTAINING PROTEIN-RELATED"/>
    <property type="match status" value="1"/>
</dbReference>
<evidence type="ECO:0000313" key="2">
    <source>
        <dbReference type="EMBL" id="KAK5646474.1"/>
    </source>
</evidence>
<dbReference type="SUPFAM" id="SSF46938">
    <property type="entry name" value="CRAL/TRIO N-terminal domain"/>
    <property type="match status" value="1"/>
</dbReference>
<organism evidence="2 3">
    <name type="scientific">Pyrocoelia pectoralis</name>
    <dbReference type="NCBI Taxonomy" id="417401"/>
    <lineage>
        <taxon>Eukaryota</taxon>
        <taxon>Metazoa</taxon>
        <taxon>Ecdysozoa</taxon>
        <taxon>Arthropoda</taxon>
        <taxon>Hexapoda</taxon>
        <taxon>Insecta</taxon>
        <taxon>Pterygota</taxon>
        <taxon>Neoptera</taxon>
        <taxon>Endopterygota</taxon>
        <taxon>Coleoptera</taxon>
        <taxon>Polyphaga</taxon>
        <taxon>Elateriformia</taxon>
        <taxon>Elateroidea</taxon>
        <taxon>Lampyridae</taxon>
        <taxon>Lampyrinae</taxon>
        <taxon>Pyrocoelia</taxon>
    </lineage>
</organism>
<gene>
    <name evidence="2" type="ORF">RI129_004938</name>
</gene>
<keyword evidence="3" id="KW-1185">Reference proteome</keyword>
<sequence>MVIRPLSSGLQAIAKIELNENPERVETDVDHLRQWISHQPHLRSRTDDQWLLSMLRGCKFSLQKAKKKIDSYYTMRTSVPEYFSNRDPYLPEIQKILKLGLYLPLESYNGPRIFLNRTSNTDPQEIQFHNLMKTALMVMDIVLNEDDNCIIYGQCLILDHKGITINHLLQFSPLECKRALVDTKKAYPFRFKGLHVINTPFVYEYVVTMIGRVLGAKFNSRIKAYAEDNIHKVWENVPKRVIPKEYGGDGKSVEELTDEWKRKVENYKDWFIEDSKYLCDESKRIQVNSNELGVEGTFRQLTID</sequence>
<reference evidence="2 3" key="1">
    <citation type="journal article" date="2024" name="Insects">
        <title>An Improved Chromosome-Level Genome Assembly of the Firefly Pyrocoelia pectoralis.</title>
        <authorList>
            <person name="Fu X."/>
            <person name="Meyer-Rochow V.B."/>
            <person name="Ballantyne L."/>
            <person name="Zhu X."/>
        </authorList>
    </citation>
    <scope>NUCLEOTIDE SEQUENCE [LARGE SCALE GENOMIC DNA]</scope>
    <source>
        <strain evidence="2">XCY_ONT2</strain>
    </source>
</reference>
<dbReference type="Proteomes" id="UP001329430">
    <property type="component" value="Chromosome 3"/>
</dbReference>
<evidence type="ECO:0000313" key="3">
    <source>
        <dbReference type="Proteomes" id="UP001329430"/>
    </source>
</evidence>
<dbReference type="Gene3D" id="1.20.5.1200">
    <property type="entry name" value="Alpha-tocopherol transfer"/>
    <property type="match status" value="1"/>
</dbReference>
<dbReference type="PANTHER" id="PTHR10174">
    <property type="entry name" value="ALPHA-TOCOPHEROL TRANSFER PROTEIN-RELATED"/>
    <property type="match status" value="1"/>
</dbReference>
<dbReference type="CDD" id="cd00170">
    <property type="entry name" value="SEC14"/>
    <property type="match status" value="1"/>
</dbReference>
<proteinExistence type="predicted"/>
<protein>
    <recommendedName>
        <fullName evidence="1">CRAL-TRIO domain-containing protein</fullName>
    </recommendedName>
</protein>
<dbReference type="PROSITE" id="PS50191">
    <property type="entry name" value="CRAL_TRIO"/>
    <property type="match status" value="1"/>
</dbReference>
<accession>A0AAN7VMF9</accession>
<name>A0AAN7VMF9_9COLE</name>
<dbReference type="InterPro" id="IPR036865">
    <property type="entry name" value="CRAL-TRIO_dom_sf"/>
</dbReference>
<dbReference type="Pfam" id="PF00650">
    <property type="entry name" value="CRAL_TRIO"/>
    <property type="match status" value="1"/>
</dbReference>
<feature type="domain" description="CRAL-TRIO" evidence="1">
    <location>
        <begin position="90"/>
        <end position="254"/>
    </location>
</feature>
<dbReference type="PRINTS" id="PR00180">
    <property type="entry name" value="CRETINALDHBP"/>
</dbReference>
<dbReference type="GO" id="GO:1902936">
    <property type="term" value="F:phosphatidylinositol bisphosphate binding"/>
    <property type="evidence" value="ECO:0007669"/>
    <property type="project" value="TreeGrafter"/>
</dbReference>
<dbReference type="EMBL" id="JAVRBK010000003">
    <property type="protein sequence ID" value="KAK5646474.1"/>
    <property type="molecule type" value="Genomic_DNA"/>
</dbReference>
<evidence type="ECO:0000259" key="1">
    <source>
        <dbReference type="PROSITE" id="PS50191"/>
    </source>
</evidence>
<dbReference type="InterPro" id="IPR036273">
    <property type="entry name" value="CRAL/TRIO_N_dom_sf"/>
</dbReference>
<dbReference type="SMART" id="SM00516">
    <property type="entry name" value="SEC14"/>
    <property type="match status" value="1"/>
</dbReference>
<dbReference type="Gene3D" id="1.10.8.20">
    <property type="entry name" value="N-terminal domain of phosphatidylinositol transfer protein sec14p"/>
    <property type="match status" value="1"/>
</dbReference>
<dbReference type="SUPFAM" id="SSF52087">
    <property type="entry name" value="CRAL/TRIO domain"/>
    <property type="match status" value="1"/>
</dbReference>